<sequence length="325" mass="36275">MRVLVTGANGLLGHHVVMELLNKGHDVIIIVRSVKKIDFELNRVEVVIGNFADKEIIYSAAKDCDAIIHIAAVTDTDLLSYFDYKLINVDATKQIIEAATALSIRKLVFVSTANTIGYGNKKEPADEQNSIEYPFTKSDYATSKNEAEQLFGSYAKDNHLIIINPTFMIGNYDTKPNSGKLVIMGYKKRFLLLPEGGKNFVYVKDVAVACCNALTMGKSGERYLTSGVNLSFKEYFKIQQKVGAYKQTIIIVPAFILGIIALSGDLLRFFKLKVSFCSRNINQLLIREYYTNSKAKTDLLLPETPLDLAIGEALNWFIKAGYIKK</sequence>
<dbReference type="EC" id="1.1.1.271" evidence="3"/>
<keyword evidence="1" id="KW-1133">Transmembrane helix</keyword>
<evidence type="ECO:0000259" key="2">
    <source>
        <dbReference type="Pfam" id="PF01370"/>
    </source>
</evidence>
<evidence type="ECO:0000256" key="1">
    <source>
        <dbReference type="SAM" id="Phobius"/>
    </source>
</evidence>
<dbReference type="InterPro" id="IPR001509">
    <property type="entry name" value="Epimerase_deHydtase"/>
</dbReference>
<accession>A0A644UYT7</accession>
<organism evidence="3">
    <name type="scientific">bioreactor metagenome</name>
    <dbReference type="NCBI Taxonomy" id="1076179"/>
    <lineage>
        <taxon>unclassified sequences</taxon>
        <taxon>metagenomes</taxon>
        <taxon>ecological metagenomes</taxon>
    </lineage>
</organism>
<reference evidence="3" key="1">
    <citation type="submission" date="2019-08" db="EMBL/GenBank/DDBJ databases">
        <authorList>
            <person name="Kucharzyk K."/>
            <person name="Murdoch R.W."/>
            <person name="Higgins S."/>
            <person name="Loffler F."/>
        </authorList>
    </citation>
    <scope>NUCLEOTIDE SEQUENCE</scope>
</reference>
<dbReference type="EMBL" id="VSSQ01000187">
    <property type="protein sequence ID" value="MPL84238.1"/>
    <property type="molecule type" value="Genomic_DNA"/>
</dbReference>
<dbReference type="Gene3D" id="3.40.50.720">
    <property type="entry name" value="NAD(P)-binding Rossmann-like Domain"/>
    <property type="match status" value="1"/>
</dbReference>
<dbReference type="GO" id="GO:0005737">
    <property type="term" value="C:cytoplasm"/>
    <property type="evidence" value="ECO:0007669"/>
    <property type="project" value="TreeGrafter"/>
</dbReference>
<dbReference type="InterPro" id="IPR051783">
    <property type="entry name" value="NAD(P)-dependent_oxidoreduct"/>
</dbReference>
<gene>
    <name evidence="3" type="primary">fcl_10</name>
    <name evidence="3" type="ORF">SDC9_30202</name>
</gene>
<keyword evidence="3" id="KW-0560">Oxidoreductase</keyword>
<dbReference type="GO" id="GO:0004029">
    <property type="term" value="F:aldehyde dehydrogenase (NAD+) activity"/>
    <property type="evidence" value="ECO:0007669"/>
    <property type="project" value="TreeGrafter"/>
</dbReference>
<dbReference type="GO" id="GO:0050577">
    <property type="term" value="F:GDP-L-fucose synthase activity"/>
    <property type="evidence" value="ECO:0007669"/>
    <property type="project" value="UniProtKB-EC"/>
</dbReference>
<evidence type="ECO:0000313" key="3">
    <source>
        <dbReference type="EMBL" id="MPL84238.1"/>
    </source>
</evidence>
<keyword evidence="1" id="KW-0472">Membrane</keyword>
<dbReference type="PANTHER" id="PTHR48079">
    <property type="entry name" value="PROTEIN YEEZ"/>
    <property type="match status" value="1"/>
</dbReference>
<proteinExistence type="predicted"/>
<name>A0A644UYT7_9ZZZZ</name>
<protein>
    <submittedName>
        <fullName evidence="3">GDP-L-fucose synthase</fullName>
        <ecNumber evidence="3">1.1.1.271</ecNumber>
    </submittedName>
</protein>
<dbReference type="PANTHER" id="PTHR48079:SF6">
    <property type="entry name" value="NAD(P)-BINDING DOMAIN-CONTAINING PROTEIN-RELATED"/>
    <property type="match status" value="1"/>
</dbReference>
<dbReference type="Pfam" id="PF01370">
    <property type="entry name" value="Epimerase"/>
    <property type="match status" value="1"/>
</dbReference>
<dbReference type="SUPFAM" id="SSF51735">
    <property type="entry name" value="NAD(P)-binding Rossmann-fold domains"/>
    <property type="match status" value="1"/>
</dbReference>
<comment type="caution">
    <text evidence="3">The sequence shown here is derived from an EMBL/GenBank/DDBJ whole genome shotgun (WGS) entry which is preliminary data.</text>
</comment>
<dbReference type="AlphaFoldDB" id="A0A644UYT7"/>
<feature type="domain" description="NAD-dependent epimerase/dehydratase" evidence="2">
    <location>
        <begin position="3"/>
        <end position="223"/>
    </location>
</feature>
<dbReference type="InterPro" id="IPR036291">
    <property type="entry name" value="NAD(P)-bd_dom_sf"/>
</dbReference>
<keyword evidence="1" id="KW-0812">Transmembrane</keyword>
<feature type="transmembrane region" description="Helical" evidence="1">
    <location>
        <begin position="249"/>
        <end position="270"/>
    </location>
</feature>